<evidence type="ECO:0000313" key="3">
    <source>
        <dbReference type="Proteomes" id="UP000722050"/>
    </source>
</evidence>
<dbReference type="Gene3D" id="2.30.130.30">
    <property type="entry name" value="Hypothetical protein"/>
    <property type="match status" value="1"/>
</dbReference>
<dbReference type="AlphaFoldDB" id="A0A930EGH5"/>
<protein>
    <recommendedName>
        <fullName evidence="1">ASCH domain-containing protein</fullName>
    </recommendedName>
</protein>
<dbReference type="EMBL" id="JABZQH010000331">
    <property type="protein sequence ID" value="MBF1352917.1"/>
    <property type="molecule type" value="Genomic_DNA"/>
</dbReference>
<proteinExistence type="predicted"/>
<evidence type="ECO:0000313" key="2">
    <source>
        <dbReference type="EMBL" id="MBF1352917.1"/>
    </source>
</evidence>
<dbReference type="Proteomes" id="UP000722050">
    <property type="component" value="Unassembled WGS sequence"/>
</dbReference>
<comment type="caution">
    <text evidence="2">The sequence shown here is derived from an EMBL/GenBank/DDBJ whole genome shotgun (WGS) entry which is preliminary data.</text>
</comment>
<evidence type="ECO:0000259" key="1">
    <source>
        <dbReference type="Pfam" id="PF04266"/>
    </source>
</evidence>
<reference evidence="2" key="1">
    <citation type="submission" date="2020-04" db="EMBL/GenBank/DDBJ databases">
        <title>Deep metagenomics examines the oral microbiome during advanced dental caries in children, revealing novel taxa and co-occurrences with host molecules.</title>
        <authorList>
            <person name="Baker J.L."/>
            <person name="Morton J.T."/>
            <person name="Dinis M."/>
            <person name="Alvarez R."/>
            <person name="Tran N.C."/>
            <person name="Knight R."/>
            <person name="Edlund A."/>
        </authorList>
    </citation>
    <scope>NUCLEOTIDE SEQUENCE</scope>
    <source>
        <strain evidence="2">JCVI_24_bin.8</strain>
    </source>
</reference>
<sequence length="158" mass="18021">MSEKKILMSIKTKYADKILDGSKKWEFRKSIPKLEHSDTLDVVIYSSQEDKAIVGEFRAGRIARCSLEELMSITGYEDDPDAVSWFMAYYATRSLCSALEVTSPIKYNSPISLLDIRGRLHDFRPPQSFLYITPGSDLDNLISERKAEDNATDTPERM</sequence>
<dbReference type="InterPro" id="IPR007374">
    <property type="entry name" value="ASCH_domain"/>
</dbReference>
<dbReference type="InterPro" id="IPR015947">
    <property type="entry name" value="PUA-like_sf"/>
</dbReference>
<organism evidence="2 3">
    <name type="scientific">Mogibacterium diversum</name>
    <dbReference type="NCBI Taxonomy" id="114527"/>
    <lineage>
        <taxon>Bacteria</taxon>
        <taxon>Bacillati</taxon>
        <taxon>Bacillota</taxon>
        <taxon>Clostridia</taxon>
        <taxon>Peptostreptococcales</taxon>
        <taxon>Anaerovoracaceae</taxon>
        <taxon>Mogibacterium</taxon>
    </lineage>
</organism>
<dbReference type="SUPFAM" id="SSF88697">
    <property type="entry name" value="PUA domain-like"/>
    <property type="match status" value="1"/>
</dbReference>
<dbReference type="Pfam" id="PF04266">
    <property type="entry name" value="ASCH"/>
    <property type="match status" value="1"/>
</dbReference>
<name>A0A930EGH5_9FIRM</name>
<gene>
    <name evidence="2" type="ORF">HXM71_07390</name>
</gene>
<accession>A0A930EGH5</accession>
<feature type="domain" description="ASCH" evidence="1">
    <location>
        <begin position="8"/>
        <end position="71"/>
    </location>
</feature>